<proteinExistence type="predicted"/>
<accession>A0A6S7K7R2</accession>
<sequence>MQFSIIGITETWLKESSHLVDIDGYTFIHNRCNNRRGGGTGLYISNNLQFKLRPDLTFDDDTTAESTFIEIIKPRGNTIVGVVYRAPDHNIDVFLKNYNELSYTNL</sequence>
<protein>
    <submittedName>
        <fullName evidence="1">Uncharacterized protein</fullName>
    </submittedName>
</protein>
<gene>
    <name evidence="1" type="ORF">PACLA_8A002610</name>
</gene>
<dbReference type="Proteomes" id="UP001152795">
    <property type="component" value="Unassembled WGS sequence"/>
</dbReference>
<dbReference type="AlphaFoldDB" id="A0A6S7K7R2"/>
<dbReference type="EMBL" id="CACRXK020024663">
    <property type="protein sequence ID" value="CAB4038844.1"/>
    <property type="molecule type" value="Genomic_DNA"/>
</dbReference>
<dbReference type="SUPFAM" id="SSF56219">
    <property type="entry name" value="DNase I-like"/>
    <property type="match status" value="1"/>
</dbReference>
<dbReference type="OrthoDB" id="5988371at2759"/>
<evidence type="ECO:0000313" key="2">
    <source>
        <dbReference type="Proteomes" id="UP001152795"/>
    </source>
</evidence>
<dbReference type="InterPro" id="IPR036691">
    <property type="entry name" value="Endo/exonu/phosph_ase_sf"/>
</dbReference>
<reference evidence="1" key="1">
    <citation type="submission" date="2020-04" db="EMBL/GenBank/DDBJ databases">
        <authorList>
            <person name="Alioto T."/>
            <person name="Alioto T."/>
            <person name="Gomez Garrido J."/>
        </authorList>
    </citation>
    <scope>NUCLEOTIDE SEQUENCE</scope>
    <source>
        <strain evidence="1">A484AB</strain>
    </source>
</reference>
<dbReference type="Gene3D" id="3.60.10.10">
    <property type="entry name" value="Endonuclease/exonuclease/phosphatase"/>
    <property type="match status" value="1"/>
</dbReference>
<name>A0A6S7K7R2_PARCT</name>
<comment type="caution">
    <text evidence="1">The sequence shown here is derived from an EMBL/GenBank/DDBJ whole genome shotgun (WGS) entry which is preliminary data.</text>
</comment>
<keyword evidence="2" id="KW-1185">Reference proteome</keyword>
<evidence type="ECO:0000313" key="1">
    <source>
        <dbReference type="EMBL" id="CAB4038844.1"/>
    </source>
</evidence>
<organism evidence="1 2">
    <name type="scientific">Paramuricea clavata</name>
    <name type="common">Red gorgonian</name>
    <name type="synonym">Violescent sea-whip</name>
    <dbReference type="NCBI Taxonomy" id="317549"/>
    <lineage>
        <taxon>Eukaryota</taxon>
        <taxon>Metazoa</taxon>
        <taxon>Cnidaria</taxon>
        <taxon>Anthozoa</taxon>
        <taxon>Octocorallia</taxon>
        <taxon>Malacalcyonacea</taxon>
        <taxon>Plexauridae</taxon>
        <taxon>Paramuricea</taxon>
    </lineage>
</organism>